<feature type="binding site" evidence="9">
    <location>
        <position position="227"/>
    </location>
    <ligand>
        <name>Mg(2+)</name>
        <dbReference type="ChEBI" id="CHEBI:18420"/>
        <label>1</label>
    </ligand>
</feature>
<evidence type="ECO:0000256" key="4">
    <source>
        <dbReference type="ARBA" id="ARBA00022679"/>
    </source>
</evidence>
<dbReference type="InterPro" id="IPR036320">
    <property type="entry name" value="Glycosyl_Trfase_fam3_N_dom_sf"/>
</dbReference>
<dbReference type="GO" id="GO:0004048">
    <property type="term" value="F:anthranilate phosphoribosyltransferase activity"/>
    <property type="evidence" value="ECO:0007669"/>
    <property type="project" value="UniProtKB-UniRule"/>
</dbReference>
<comment type="similarity">
    <text evidence="9">Belongs to the anthranilate phosphoribosyltransferase family.</text>
</comment>
<dbReference type="FunFam" id="3.40.1030.10:FF:000002">
    <property type="entry name" value="Anthranilate phosphoribosyltransferase"/>
    <property type="match status" value="1"/>
</dbReference>
<feature type="binding site" evidence="9">
    <location>
        <begin position="110"/>
        <end position="118"/>
    </location>
    <ligand>
        <name>5-phospho-alpha-D-ribose 1-diphosphate</name>
        <dbReference type="ChEBI" id="CHEBI:58017"/>
    </ligand>
</feature>
<dbReference type="InterPro" id="IPR035902">
    <property type="entry name" value="Nuc_phospho_transferase"/>
</dbReference>
<dbReference type="GO" id="GO:0005829">
    <property type="term" value="C:cytosol"/>
    <property type="evidence" value="ECO:0007669"/>
    <property type="project" value="TreeGrafter"/>
</dbReference>
<dbReference type="Gene3D" id="1.20.970.10">
    <property type="entry name" value="Transferase, Pyrimidine Nucleoside Phosphorylase, Chain C"/>
    <property type="match status" value="1"/>
</dbReference>
<dbReference type="InterPro" id="IPR005940">
    <property type="entry name" value="Anthranilate_Pribosyl_Tfrase"/>
</dbReference>
<dbReference type="Gene3D" id="3.40.1030.10">
    <property type="entry name" value="Nucleoside phosphorylase/phosphoribosyltransferase catalytic domain"/>
    <property type="match status" value="1"/>
</dbReference>
<dbReference type="InterPro" id="IPR017459">
    <property type="entry name" value="Glycosyl_Trfase_fam3_N_dom"/>
</dbReference>
<dbReference type="Pfam" id="PF02885">
    <property type="entry name" value="Glycos_trans_3N"/>
    <property type="match status" value="1"/>
</dbReference>
<dbReference type="EC" id="2.4.2.18" evidence="9"/>
<dbReference type="Pfam" id="PF00591">
    <property type="entry name" value="Glycos_transf_3"/>
    <property type="match status" value="1"/>
</dbReference>
<dbReference type="HAMAP" id="MF_00211">
    <property type="entry name" value="TrpD"/>
    <property type="match status" value="1"/>
</dbReference>
<comment type="catalytic activity">
    <reaction evidence="7 9">
        <text>N-(5-phospho-beta-D-ribosyl)anthranilate + diphosphate = 5-phospho-alpha-D-ribose 1-diphosphate + anthranilate</text>
        <dbReference type="Rhea" id="RHEA:11768"/>
        <dbReference type="ChEBI" id="CHEBI:16567"/>
        <dbReference type="ChEBI" id="CHEBI:18277"/>
        <dbReference type="ChEBI" id="CHEBI:33019"/>
        <dbReference type="ChEBI" id="CHEBI:58017"/>
        <dbReference type="EC" id="2.4.2.18"/>
    </reaction>
</comment>
<keyword evidence="3 9" id="KW-0328">Glycosyltransferase</keyword>
<keyword evidence="9" id="KW-0479">Metal-binding</keyword>
<sequence>MFEISGVLDTLYAGESLSQTQAFGLFNSIMHGEQPEAVIASVLTALKIKHESPQEIAGAASAMVANALPFPTPAYEFADIVGTGGDGHNTINISSAAGVVAAACGAKVAKHGNRSVSSRSGSADLFREFGVELEITAETARRCLDDANFCFLYAPVYHAGMRYAAPVRAALKTRTLFNILGPLANPAGPTHGVYGVYSPDLLESYAKTLMLLGQRKALVVHGAGLDELALHDASQVIELSGTTMRRYTVTPEEFGLSRYPLSAIEGGEPEENRAMIAAALGGTGQAAHEAAIAMNCGALLKITGIVDTFEEGASMAVASMRAGEPLNVLQQVAQLSQEALNG</sequence>
<comment type="similarity">
    <text evidence="8">In the C-terminal section; belongs to the anthranilate phosphoribosyltransferase family.</text>
</comment>
<gene>
    <name evidence="9 12" type="primary">trpD</name>
    <name evidence="12" type="ORF">IT774_10840</name>
</gene>
<feature type="binding site" evidence="9">
    <location>
        <position position="82"/>
    </location>
    <ligand>
        <name>5-phospho-alpha-D-ribose 1-diphosphate</name>
        <dbReference type="ChEBI" id="CHEBI:58017"/>
    </ligand>
</feature>
<dbReference type="GO" id="GO:0000162">
    <property type="term" value="P:L-tryptophan biosynthetic process"/>
    <property type="evidence" value="ECO:0007669"/>
    <property type="project" value="UniProtKB-UniRule"/>
</dbReference>
<dbReference type="UniPathway" id="UPA00035">
    <property type="reaction ID" value="UER00041"/>
</dbReference>
<evidence type="ECO:0000313" key="13">
    <source>
        <dbReference type="Proteomes" id="UP000595095"/>
    </source>
</evidence>
<evidence type="ECO:0000256" key="3">
    <source>
        <dbReference type="ARBA" id="ARBA00022676"/>
    </source>
</evidence>
<keyword evidence="2 9" id="KW-0028">Amino-acid biosynthesis</keyword>
<feature type="binding site" evidence="9">
    <location>
        <position position="227"/>
    </location>
    <ligand>
        <name>Mg(2+)</name>
        <dbReference type="ChEBI" id="CHEBI:18420"/>
        <label>2</label>
    </ligand>
</feature>
<feature type="binding site" evidence="9">
    <location>
        <position position="82"/>
    </location>
    <ligand>
        <name>anthranilate</name>
        <dbReference type="ChEBI" id="CHEBI:16567"/>
        <label>1</label>
    </ligand>
</feature>
<feature type="binding site" evidence="9">
    <location>
        <position position="168"/>
    </location>
    <ligand>
        <name>anthranilate</name>
        <dbReference type="ChEBI" id="CHEBI:16567"/>
        <label>2</label>
    </ligand>
</feature>
<comment type="caution">
    <text evidence="9">Lacks conserved residue(s) required for the propagation of feature annotation.</text>
</comment>
<feature type="domain" description="Glycosyl transferase family 3" evidence="10">
    <location>
        <begin position="76"/>
        <end position="324"/>
    </location>
</feature>
<comment type="cofactor">
    <cofactor evidence="9">
        <name>Mg(2+)</name>
        <dbReference type="ChEBI" id="CHEBI:18420"/>
    </cofactor>
    <text evidence="9">Binds 2 magnesium ions per monomer.</text>
</comment>
<protein>
    <recommendedName>
        <fullName evidence="9">Anthranilate phosphoribosyltransferase</fullName>
        <ecNumber evidence="9">2.4.2.18</ecNumber>
    </recommendedName>
</protein>
<feature type="binding site" evidence="9">
    <location>
        <begin position="85"/>
        <end position="86"/>
    </location>
    <ligand>
        <name>5-phospho-alpha-D-ribose 1-diphosphate</name>
        <dbReference type="ChEBI" id="CHEBI:58017"/>
    </ligand>
</feature>
<keyword evidence="5 9" id="KW-0822">Tryptophan biosynthesis</keyword>
<organism evidence="12 13">
    <name type="scientific">Salinimonas marina</name>
    <dbReference type="NCBI Taxonomy" id="2785918"/>
    <lineage>
        <taxon>Bacteria</taxon>
        <taxon>Pseudomonadati</taxon>
        <taxon>Pseudomonadota</taxon>
        <taxon>Gammaproteobacteria</taxon>
        <taxon>Alteromonadales</taxon>
        <taxon>Alteromonadaceae</taxon>
        <taxon>Alteromonas/Salinimonas group</taxon>
        <taxon>Salinimonas</taxon>
    </lineage>
</organism>
<evidence type="ECO:0000256" key="7">
    <source>
        <dbReference type="ARBA" id="ARBA00052328"/>
    </source>
</evidence>
<reference evidence="12 13" key="1">
    <citation type="submission" date="2020-11" db="EMBL/GenBank/DDBJ databases">
        <title>Complete genome sequence for Salinimonas sp. strain G2-b.</title>
        <authorList>
            <person name="Park S.-J."/>
        </authorList>
    </citation>
    <scope>NUCLEOTIDE SEQUENCE [LARGE SCALE GENOMIC DNA]</scope>
    <source>
        <strain evidence="12 13">G2-b</strain>
    </source>
</reference>
<dbReference type="PANTHER" id="PTHR43285:SF2">
    <property type="entry name" value="ANTHRANILATE PHOSPHORIBOSYLTRANSFERASE"/>
    <property type="match status" value="1"/>
</dbReference>
<evidence type="ECO:0000256" key="5">
    <source>
        <dbReference type="ARBA" id="ARBA00022822"/>
    </source>
</evidence>
<name>A0A7S9DVN7_9ALTE</name>
<evidence type="ECO:0000259" key="10">
    <source>
        <dbReference type="Pfam" id="PF00591"/>
    </source>
</evidence>
<feature type="binding site" evidence="9">
    <location>
        <position position="226"/>
    </location>
    <ligand>
        <name>Mg(2+)</name>
        <dbReference type="ChEBI" id="CHEBI:18420"/>
        <label>2</label>
    </ligand>
</feature>
<feature type="binding site" evidence="9">
    <location>
        <begin position="92"/>
        <end position="95"/>
    </location>
    <ligand>
        <name>5-phospho-alpha-D-ribose 1-diphosphate</name>
        <dbReference type="ChEBI" id="CHEBI:58017"/>
    </ligand>
</feature>
<evidence type="ECO:0000256" key="2">
    <source>
        <dbReference type="ARBA" id="ARBA00022605"/>
    </source>
</evidence>
<feature type="binding site" evidence="9">
    <location>
        <position position="113"/>
    </location>
    <ligand>
        <name>anthranilate</name>
        <dbReference type="ChEBI" id="CHEBI:16567"/>
        <label>1</label>
    </ligand>
</feature>
<evidence type="ECO:0000259" key="11">
    <source>
        <dbReference type="Pfam" id="PF02885"/>
    </source>
</evidence>
<evidence type="ECO:0000256" key="1">
    <source>
        <dbReference type="ARBA" id="ARBA00004907"/>
    </source>
</evidence>
<comment type="pathway">
    <text evidence="1 9">Amino-acid biosynthesis; L-tryptophan biosynthesis; L-tryptophan from chorismate: step 2/5.</text>
</comment>
<dbReference type="SUPFAM" id="SSF47648">
    <property type="entry name" value="Nucleoside phosphorylase/phosphoribosyltransferase N-terminal domain"/>
    <property type="match status" value="1"/>
</dbReference>
<proteinExistence type="inferred from homology"/>
<dbReference type="KEGG" id="smaa:IT774_10840"/>
<dbReference type="GO" id="GO:0000287">
    <property type="term" value="F:magnesium ion binding"/>
    <property type="evidence" value="ECO:0007669"/>
    <property type="project" value="UniProtKB-UniRule"/>
</dbReference>
<keyword evidence="6 9" id="KW-0057">Aromatic amino acid biosynthesis</keyword>
<keyword evidence="9" id="KW-0460">Magnesium</keyword>
<keyword evidence="4 9" id="KW-0808">Transferase</keyword>
<comment type="subunit">
    <text evidence="9">Homodimer.</text>
</comment>
<evidence type="ECO:0000256" key="8">
    <source>
        <dbReference type="ARBA" id="ARBA00061188"/>
    </source>
</evidence>
<dbReference type="RefSeq" id="WP_195809803.1">
    <property type="nucleotide sequence ID" value="NZ_CP064795.1"/>
</dbReference>
<dbReference type="EMBL" id="CP064795">
    <property type="protein sequence ID" value="QPG04710.1"/>
    <property type="molecule type" value="Genomic_DNA"/>
</dbReference>
<evidence type="ECO:0000256" key="6">
    <source>
        <dbReference type="ARBA" id="ARBA00023141"/>
    </source>
</evidence>
<dbReference type="AlphaFoldDB" id="A0A7S9DVN7"/>
<evidence type="ECO:0000256" key="9">
    <source>
        <dbReference type="HAMAP-Rule" id="MF_00211"/>
    </source>
</evidence>
<feature type="domain" description="Glycosyl transferase family 3 N-terminal" evidence="11">
    <location>
        <begin position="7"/>
        <end position="67"/>
    </location>
</feature>
<comment type="function">
    <text evidence="9">Catalyzes the transfer of the phosphoribosyl group of 5-phosphorylribose-1-pyrophosphate (PRPP) to anthranilate to yield N-(5'-phosphoribosyl)-anthranilate (PRA).</text>
</comment>
<accession>A0A7S9DVN7</accession>
<dbReference type="Proteomes" id="UP000595095">
    <property type="component" value="Chromosome"/>
</dbReference>
<evidence type="ECO:0000313" key="12">
    <source>
        <dbReference type="EMBL" id="QPG04710.1"/>
    </source>
</evidence>
<dbReference type="NCBIfam" id="TIGR01245">
    <property type="entry name" value="trpD"/>
    <property type="match status" value="1"/>
</dbReference>
<dbReference type="SUPFAM" id="SSF52418">
    <property type="entry name" value="Nucleoside phosphorylase/phosphoribosyltransferase catalytic domain"/>
    <property type="match status" value="1"/>
</dbReference>
<keyword evidence="13" id="KW-1185">Reference proteome</keyword>
<feature type="binding site" evidence="9">
    <location>
        <position position="94"/>
    </location>
    <ligand>
        <name>Mg(2+)</name>
        <dbReference type="ChEBI" id="CHEBI:18420"/>
        <label>1</label>
    </ligand>
</feature>
<dbReference type="PANTHER" id="PTHR43285">
    <property type="entry name" value="ANTHRANILATE PHOSPHORIBOSYLTRANSFERASE"/>
    <property type="match status" value="1"/>
</dbReference>
<dbReference type="InterPro" id="IPR000312">
    <property type="entry name" value="Glycosyl_Trfase_fam3"/>
</dbReference>
<feature type="binding site" evidence="9">
    <location>
        <position position="90"/>
    </location>
    <ligand>
        <name>5-phospho-alpha-D-ribose 1-diphosphate</name>
        <dbReference type="ChEBI" id="CHEBI:58017"/>
    </ligand>
</feature>
<feature type="binding site" evidence="9">
    <location>
        <position position="122"/>
    </location>
    <ligand>
        <name>5-phospho-alpha-D-ribose 1-diphosphate</name>
        <dbReference type="ChEBI" id="CHEBI:58017"/>
    </ligand>
</feature>